<dbReference type="AlphaFoldDB" id="A0YGP2"/>
<dbReference type="Pfam" id="PF05697">
    <property type="entry name" value="Trigger_N"/>
    <property type="match status" value="1"/>
</dbReference>
<dbReference type="Pfam" id="PF05698">
    <property type="entry name" value="Trigger_C"/>
    <property type="match status" value="1"/>
</dbReference>
<dbReference type="STRING" id="247633.GP2143_06444"/>
<comment type="subcellular location">
    <subcellularLocation>
        <location evidence="2">Cytoplasm</location>
    </subcellularLocation>
</comment>
<dbReference type="Gene3D" id="3.30.70.1050">
    <property type="entry name" value="Trigger factor ribosome-binding domain"/>
    <property type="match status" value="1"/>
</dbReference>
<dbReference type="eggNOG" id="COG0544">
    <property type="taxonomic scope" value="Bacteria"/>
</dbReference>
<dbReference type="InterPro" id="IPR036611">
    <property type="entry name" value="Trigger_fac_ribosome-bd_sf"/>
</dbReference>
<keyword evidence="14" id="KW-1185">Reference proteome</keyword>
<dbReference type="HAMAP" id="MF_00303">
    <property type="entry name" value="Trigger_factor_Tig"/>
    <property type="match status" value="1"/>
</dbReference>
<dbReference type="SUPFAM" id="SSF109998">
    <property type="entry name" value="Triger factor/SurA peptide-binding domain-like"/>
    <property type="match status" value="1"/>
</dbReference>
<accession>A0YGP2</accession>
<dbReference type="InterPro" id="IPR046357">
    <property type="entry name" value="PPIase_dom_sf"/>
</dbReference>
<comment type="similarity">
    <text evidence="3 11">Belongs to the FKBP-type PPIase family. Tig subfamily.</text>
</comment>
<dbReference type="GO" id="GO:0043335">
    <property type="term" value="P:protein unfolding"/>
    <property type="evidence" value="ECO:0007669"/>
    <property type="project" value="TreeGrafter"/>
</dbReference>
<evidence type="ECO:0000313" key="14">
    <source>
        <dbReference type="Proteomes" id="UP000004931"/>
    </source>
</evidence>
<dbReference type="GO" id="GO:0051301">
    <property type="term" value="P:cell division"/>
    <property type="evidence" value="ECO:0007669"/>
    <property type="project" value="UniProtKB-KW"/>
</dbReference>
<dbReference type="FunFam" id="3.10.50.40:FF:000001">
    <property type="entry name" value="Trigger factor"/>
    <property type="match status" value="1"/>
</dbReference>
<evidence type="ECO:0000256" key="11">
    <source>
        <dbReference type="RuleBase" id="RU003914"/>
    </source>
</evidence>
<comment type="function">
    <text evidence="11">Involved in protein export. Acts as a chaperone by maintaining the newly synthesized protein in an open conformation.</text>
</comment>
<gene>
    <name evidence="13" type="ORF">GP2143_06444</name>
</gene>
<evidence type="ECO:0000256" key="4">
    <source>
        <dbReference type="ARBA" id="ARBA00016902"/>
    </source>
</evidence>
<dbReference type="GO" id="GO:0015031">
    <property type="term" value="P:protein transport"/>
    <property type="evidence" value="ECO:0007669"/>
    <property type="project" value="InterPro"/>
</dbReference>
<evidence type="ECO:0000259" key="12">
    <source>
        <dbReference type="PROSITE" id="PS50059"/>
    </source>
</evidence>
<sequence>MQVSIQTTSGLERKLTVGIPAERVDSEVNNRLQKAAGNVKLDGFRPGKVPMKVMKQRFGAGIRQEVLQEVMNQSFSEAIVQENLKPAGMPDIEPKNMEAGSDLEYVATFEVFPEVEAKSFGDVVIDKPVAIVTEADIDTMIETLRKQQATWEVAKRAAISGDKVNLDYAGTKDGDAFDGGSAEASDLELGSNRMIPGFEDGIVGLKAGDEKVLSLVFPDDYHAEDLKGAAVEFAVKVNAVSEQRLAELNDEFYEKFGVKGSGPEQFRTDVSDNMQRELDKSSKAKVKNQVMEALVEAHKDLQLPQALIKQEITALKGQMVQQFGGAA</sequence>
<evidence type="ECO:0000256" key="7">
    <source>
        <dbReference type="ARBA" id="ARBA00023186"/>
    </source>
</evidence>
<evidence type="ECO:0000256" key="6">
    <source>
        <dbReference type="ARBA" id="ARBA00023110"/>
    </source>
</evidence>
<feature type="domain" description="PPIase FKBP-type" evidence="12">
    <location>
        <begin position="161"/>
        <end position="249"/>
    </location>
</feature>
<dbReference type="GO" id="GO:0044183">
    <property type="term" value="F:protein folding chaperone"/>
    <property type="evidence" value="ECO:0007669"/>
    <property type="project" value="TreeGrafter"/>
</dbReference>
<dbReference type="NCBIfam" id="TIGR00115">
    <property type="entry name" value="tig"/>
    <property type="match status" value="1"/>
</dbReference>
<dbReference type="PANTHER" id="PTHR30560">
    <property type="entry name" value="TRIGGER FACTOR CHAPERONE AND PEPTIDYL-PROLYL CIS/TRANS ISOMERASE"/>
    <property type="match status" value="1"/>
</dbReference>
<dbReference type="GO" id="GO:0003755">
    <property type="term" value="F:peptidyl-prolyl cis-trans isomerase activity"/>
    <property type="evidence" value="ECO:0007669"/>
    <property type="project" value="UniProtKB-KW"/>
</dbReference>
<dbReference type="InterPro" id="IPR001179">
    <property type="entry name" value="PPIase_FKBP_dom"/>
</dbReference>
<dbReference type="InterPro" id="IPR008880">
    <property type="entry name" value="Trigger_fac_C"/>
</dbReference>
<keyword evidence="5 11" id="KW-0132">Cell division</keyword>
<dbReference type="InterPro" id="IPR037041">
    <property type="entry name" value="Trigger_fac_C_sf"/>
</dbReference>
<reference evidence="13 14" key="1">
    <citation type="journal article" date="2010" name="J. Bacteriol.">
        <title>Genome sequence of the oligotrophic marine Gammaproteobacterium HTCC2143, isolated from the Oregon Coast.</title>
        <authorList>
            <person name="Oh H.M."/>
            <person name="Kang I."/>
            <person name="Ferriera S."/>
            <person name="Giovannoni S.J."/>
            <person name="Cho J.C."/>
        </authorList>
    </citation>
    <scope>NUCLEOTIDE SEQUENCE [LARGE SCALE GENOMIC DNA]</scope>
    <source>
        <strain evidence="13 14">HTCC2143</strain>
    </source>
</reference>
<evidence type="ECO:0000256" key="1">
    <source>
        <dbReference type="ARBA" id="ARBA00000971"/>
    </source>
</evidence>
<dbReference type="InterPro" id="IPR008881">
    <property type="entry name" value="Trigger_fac_ribosome-bd_bac"/>
</dbReference>
<evidence type="ECO:0000256" key="9">
    <source>
        <dbReference type="ARBA" id="ARBA00023306"/>
    </source>
</evidence>
<evidence type="ECO:0000256" key="5">
    <source>
        <dbReference type="ARBA" id="ARBA00022618"/>
    </source>
</evidence>
<keyword evidence="8 10" id="KW-0413">Isomerase</keyword>
<organism evidence="13 14">
    <name type="scientific">marine gamma proteobacterium HTCC2143</name>
    <dbReference type="NCBI Taxonomy" id="247633"/>
    <lineage>
        <taxon>Bacteria</taxon>
        <taxon>Pseudomonadati</taxon>
        <taxon>Pseudomonadota</taxon>
        <taxon>Gammaproteobacteria</taxon>
        <taxon>Cellvibrionales</taxon>
        <taxon>Spongiibacteraceae</taxon>
        <taxon>BD1-7 clade</taxon>
    </lineage>
</organism>
<name>A0YGP2_9GAMM</name>
<dbReference type="Gene3D" id="1.10.3120.10">
    <property type="entry name" value="Trigger factor, C-terminal domain"/>
    <property type="match status" value="1"/>
</dbReference>
<evidence type="ECO:0000256" key="10">
    <source>
        <dbReference type="PROSITE-ProRule" id="PRU00277"/>
    </source>
</evidence>
<feature type="non-terminal residue" evidence="13">
    <location>
        <position position="327"/>
    </location>
</feature>
<comment type="caution">
    <text evidence="13">The sequence shown here is derived from an EMBL/GenBank/DDBJ whole genome shotgun (WGS) entry which is preliminary data.</text>
</comment>
<dbReference type="PROSITE" id="PS50059">
    <property type="entry name" value="FKBP_PPIASE"/>
    <property type="match status" value="1"/>
</dbReference>
<keyword evidence="7 11" id="KW-0143">Chaperone</keyword>
<dbReference type="InterPro" id="IPR005215">
    <property type="entry name" value="Trig_fac"/>
</dbReference>
<dbReference type="GO" id="GO:0005737">
    <property type="term" value="C:cytoplasm"/>
    <property type="evidence" value="ECO:0007669"/>
    <property type="project" value="UniProtKB-SubCell"/>
</dbReference>
<dbReference type="SUPFAM" id="SSF102735">
    <property type="entry name" value="Trigger factor ribosome-binding domain"/>
    <property type="match status" value="1"/>
</dbReference>
<dbReference type="Pfam" id="PF00254">
    <property type="entry name" value="FKBP_C"/>
    <property type="match status" value="1"/>
</dbReference>
<evidence type="ECO:0000256" key="2">
    <source>
        <dbReference type="ARBA" id="ARBA00004496"/>
    </source>
</evidence>
<dbReference type="InterPro" id="IPR027304">
    <property type="entry name" value="Trigger_fact/SurA_dom_sf"/>
</dbReference>
<evidence type="ECO:0000256" key="3">
    <source>
        <dbReference type="ARBA" id="ARBA00005464"/>
    </source>
</evidence>
<protein>
    <recommendedName>
        <fullName evidence="4 11">Trigger factor</fullName>
    </recommendedName>
</protein>
<dbReference type="GO" id="GO:0051083">
    <property type="term" value="P:'de novo' cotranslational protein folding"/>
    <property type="evidence" value="ECO:0007669"/>
    <property type="project" value="TreeGrafter"/>
</dbReference>
<comment type="catalytic activity">
    <reaction evidence="1 10">
        <text>[protein]-peptidylproline (omega=180) = [protein]-peptidylproline (omega=0)</text>
        <dbReference type="Rhea" id="RHEA:16237"/>
        <dbReference type="Rhea" id="RHEA-COMP:10747"/>
        <dbReference type="Rhea" id="RHEA-COMP:10748"/>
        <dbReference type="ChEBI" id="CHEBI:83833"/>
        <dbReference type="ChEBI" id="CHEBI:83834"/>
        <dbReference type="EC" id="5.2.1.8"/>
    </reaction>
</comment>
<evidence type="ECO:0000313" key="13">
    <source>
        <dbReference type="EMBL" id="EAW29910.1"/>
    </source>
</evidence>
<dbReference type="EMBL" id="AAVT01000012">
    <property type="protein sequence ID" value="EAW29910.1"/>
    <property type="molecule type" value="Genomic_DNA"/>
</dbReference>
<dbReference type="Proteomes" id="UP000004931">
    <property type="component" value="Unassembled WGS sequence"/>
</dbReference>
<keyword evidence="6 10" id="KW-0697">Rotamase</keyword>
<proteinExistence type="inferred from homology"/>
<dbReference type="PANTHER" id="PTHR30560:SF3">
    <property type="entry name" value="TRIGGER FACTOR-LIKE PROTEIN TIG, CHLOROPLASTIC"/>
    <property type="match status" value="1"/>
</dbReference>
<dbReference type="GO" id="GO:0043022">
    <property type="term" value="F:ribosome binding"/>
    <property type="evidence" value="ECO:0007669"/>
    <property type="project" value="TreeGrafter"/>
</dbReference>
<dbReference type="OrthoDB" id="9767721at2"/>
<keyword evidence="9 11" id="KW-0131">Cell cycle</keyword>
<dbReference type="SUPFAM" id="SSF54534">
    <property type="entry name" value="FKBP-like"/>
    <property type="match status" value="1"/>
</dbReference>
<dbReference type="Gene3D" id="3.10.50.40">
    <property type="match status" value="1"/>
</dbReference>
<evidence type="ECO:0000256" key="8">
    <source>
        <dbReference type="ARBA" id="ARBA00023235"/>
    </source>
</evidence>